<organism evidence="5 6">
    <name type="scientific">Paenibacillus etheri</name>
    <dbReference type="NCBI Taxonomy" id="1306852"/>
    <lineage>
        <taxon>Bacteria</taxon>
        <taxon>Bacillati</taxon>
        <taxon>Bacillota</taxon>
        <taxon>Bacilli</taxon>
        <taxon>Bacillales</taxon>
        <taxon>Paenibacillaceae</taxon>
        <taxon>Paenibacillus</taxon>
    </lineage>
</organism>
<evidence type="ECO:0000259" key="3">
    <source>
        <dbReference type="Pfam" id="PF06165"/>
    </source>
</evidence>
<dbReference type="EMBL" id="LCZJ02000027">
    <property type="protein sequence ID" value="KTD85419.1"/>
    <property type="molecule type" value="Genomic_DNA"/>
</dbReference>
<dbReference type="InterPro" id="IPR037018">
    <property type="entry name" value="GH65_N"/>
</dbReference>
<dbReference type="AlphaFoldDB" id="A0A0W1AVQ3"/>
<dbReference type="InterPro" id="IPR010383">
    <property type="entry name" value="Glyco_hydrolase_94_b-supersand"/>
</dbReference>
<protein>
    <submittedName>
        <fullName evidence="5">Cellobiose phosphorylase</fullName>
    </submittedName>
</protein>
<keyword evidence="6" id="KW-1185">Reference proteome</keyword>
<keyword evidence="1" id="KW-0328">Glycosyltransferase</keyword>
<dbReference type="CDD" id="cd11749">
    <property type="entry name" value="GH94N_LBP_like"/>
    <property type="match status" value="1"/>
</dbReference>
<evidence type="ECO:0000256" key="2">
    <source>
        <dbReference type="ARBA" id="ARBA00022679"/>
    </source>
</evidence>
<sequence>MDRKKILGFEFTGKDGEFKLQQPDHSSFLYFPLVNEGGMMSTVTPKLHGQATTGHNTFLTPPLSVEDLHNSRASRNFWVYVEGKGAWSAAGNSAKQNAAFYTSSADDSVLEAGFLWHRVTHSNSEMGVKAEITSFVPSGNDKVELMKVTLTNAGTEKLTLTPTAVVPLYARSADDLRDHRHVTSLLNRIYTSAYGVEVQPALSFDERGHRINYTSYGVFGAEGDGSQPAGFFPIQEEFIGEGGSLDWPEAVILNTTPEIGKGGGVDREGYEAVGGLRFAPITLSPGESHSYVVVMAIDSDRINVEAMMDKYGTSEAFDHLLEETKTFWADKVNMVEFHTGDSDADQWMKWVTIQPVLRRLYGNSFLPYHDYGRGGRGWRDLWQDCLALLIMEPAEVRSLLFNNYAGVRIDGSNATIIGQQPGEFIADRNNIPRVWMDHGAWPFLTTMLYLDQSGDLDFLLQEQTYFRDTFMSRCKERDTSWDISAGSDLRTASGEIYKGTILEHILLQNLVPFFNVGEHNNILLEGADWNDGLDMGADRGESVAFTSFYASNLLDISRMLRTLKTSKGQETIELAEEMHLLLDTLNESVDYGSISGKHERLDRYYAAAPNKVSGVRVSLDINKVADDLEQKADWLFNHLRNNEWVQSENGDGWFNGYYNNDGERVEGEFSEGVRMTLTGQVFPLMGHAAAPEQIPHIIAAVDRNLFDDKIGYRLNSRFGGIQQNLGRAFGFAFGHKENGAMFSHMTIMYGNALYKRGYVKEGHKVLESLYSLSTDFEKARIYPGIPEYINEQGRGMYTYLTGSASWLLLTMVTEVFGVKGKLGDLLLEPKLVKEQFDSEGKASIKTIFADREFEVVYKATGSFNYGEYQIHSVTLNGGDVTLQRGSGSAIIPREELLALQTEELHVIEVTLA</sequence>
<dbReference type="Pfam" id="PF06165">
    <property type="entry name" value="GH94_b-supersand"/>
    <property type="match status" value="1"/>
</dbReference>
<gene>
    <name evidence="5" type="ORF">UQ64_20510</name>
</gene>
<dbReference type="Pfam" id="PF17167">
    <property type="entry name" value="Glyco_hydro_94"/>
    <property type="match status" value="2"/>
</dbReference>
<feature type="domain" description="Glycosyl hydrolase 94 catalytic" evidence="4">
    <location>
        <begin position="625"/>
        <end position="817"/>
    </location>
</feature>
<reference evidence="5 6" key="1">
    <citation type="journal article" date="2015" name="Int. Biodeterior. Biodegradation">
        <title>Physiological and genetic screening methods for the isolation of methyl tert-butyl ether-degrading bacteria for bioremediation purposes.</title>
        <authorList>
            <person name="Guisado I.M."/>
            <person name="Purswani J."/>
            <person name="Gonzalez Lopez J."/>
            <person name="Pozo C."/>
        </authorList>
    </citation>
    <scope>NUCLEOTIDE SEQUENCE [LARGE SCALE GENOMIC DNA]</scope>
    <source>
        <strain evidence="5 6">SH7</strain>
    </source>
</reference>
<dbReference type="InterPro" id="IPR052047">
    <property type="entry name" value="GH94_Enzymes"/>
</dbReference>
<dbReference type="Proteomes" id="UP000054709">
    <property type="component" value="Unassembled WGS sequence"/>
</dbReference>
<dbReference type="InterPro" id="IPR011013">
    <property type="entry name" value="Gal_mutarotase_sf_dom"/>
</dbReference>
<evidence type="ECO:0000313" key="6">
    <source>
        <dbReference type="Proteomes" id="UP000054709"/>
    </source>
</evidence>
<dbReference type="RefSeq" id="WP_060624816.1">
    <property type="nucleotide sequence ID" value="NZ_LCZJ02000027.1"/>
</dbReference>
<dbReference type="GO" id="GO:0030246">
    <property type="term" value="F:carbohydrate binding"/>
    <property type="evidence" value="ECO:0007669"/>
    <property type="project" value="InterPro"/>
</dbReference>
<dbReference type="InterPro" id="IPR008928">
    <property type="entry name" value="6-hairpin_glycosidase_sf"/>
</dbReference>
<proteinExistence type="predicted"/>
<dbReference type="InterPro" id="IPR033432">
    <property type="entry name" value="GH94_catalytic"/>
</dbReference>
<dbReference type="InterPro" id="IPR012341">
    <property type="entry name" value="6hp_glycosidase-like_sf"/>
</dbReference>
<keyword evidence="2" id="KW-0808">Transferase</keyword>
<dbReference type="PANTHER" id="PTHR37469">
    <property type="entry name" value="CELLOBIONIC ACID PHOSPHORYLASE-RELATED"/>
    <property type="match status" value="1"/>
</dbReference>
<accession>A0A0W1AVQ3</accession>
<dbReference type="GO" id="GO:0005975">
    <property type="term" value="P:carbohydrate metabolic process"/>
    <property type="evidence" value="ECO:0007669"/>
    <property type="project" value="InterPro"/>
</dbReference>
<dbReference type="SUPFAM" id="SSF74650">
    <property type="entry name" value="Galactose mutarotase-like"/>
    <property type="match status" value="1"/>
</dbReference>
<dbReference type="Gene3D" id="1.50.10.10">
    <property type="match status" value="1"/>
</dbReference>
<dbReference type="PANTHER" id="PTHR37469:SF2">
    <property type="entry name" value="CELLOBIONIC ACID PHOSPHORYLASE"/>
    <property type="match status" value="1"/>
</dbReference>
<dbReference type="Gene3D" id="2.70.98.40">
    <property type="entry name" value="Glycoside hydrolase, family 65, N-terminal domain"/>
    <property type="match status" value="1"/>
</dbReference>
<evidence type="ECO:0000313" key="5">
    <source>
        <dbReference type="EMBL" id="KTD85419.1"/>
    </source>
</evidence>
<evidence type="ECO:0000259" key="4">
    <source>
        <dbReference type="Pfam" id="PF17167"/>
    </source>
</evidence>
<evidence type="ECO:0000256" key="1">
    <source>
        <dbReference type="ARBA" id="ARBA00022676"/>
    </source>
</evidence>
<comment type="caution">
    <text evidence="5">The sequence shown here is derived from an EMBL/GenBank/DDBJ whole genome shotgun (WGS) entry which is preliminary data.</text>
</comment>
<feature type="domain" description="Glycosyl hydrolase 94 supersandwich" evidence="3">
    <location>
        <begin position="108"/>
        <end position="312"/>
    </location>
</feature>
<dbReference type="SUPFAM" id="SSF48208">
    <property type="entry name" value="Six-hairpin glycosidases"/>
    <property type="match status" value="1"/>
</dbReference>
<dbReference type="GO" id="GO:0016757">
    <property type="term" value="F:glycosyltransferase activity"/>
    <property type="evidence" value="ECO:0007669"/>
    <property type="project" value="UniProtKB-KW"/>
</dbReference>
<name>A0A0W1AVQ3_9BACL</name>
<feature type="domain" description="Glycosyl hydrolase 94 catalytic" evidence="4">
    <location>
        <begin position="327"/>
        <end position="562"/>
    </location>
</feature>
<dbReference type="OrthoDB" id="9762900at2"/>